<dbReference type="AlphaFoldDB" id="D2SBH9"/>
<evidence type="ECO:0000313" key="1">
    <source>
        <dbReference type="EMBL" id="ADB76086.1"/>
    </source>
</evidence>
<evidence type="ECO:0000313" key="2">
    <source>
        <dbReference type="Proteomes" id="UP000001382"/>
    </source>
</evidence>
<dbReference type="Proteomes" id="UP000001382">
    <property type="component" value="Chromosome"/>
</dbReference>
<organism evidence="1 2">
    <name type="scientific">Geodermatophilus obscurus (strain ATCC 25078 / DSM 43160 / JCM 3152 / CCUG 61914 / KCC A-0152 / KCTC 9177 / NBRC 13315 / NRRL B-3577 / G-20)</name>
    <dbReference type="NCBI Taxonomy" id="526225"/>
    <lineage>
        <taxon>Bacteria</taxon>
        <taxon>Bacillati</taxon>
        <taxon>Actinomycetota</taxon>
        <taxon>Actinomycetes</taxon>
        <taxon>Geodermatophilales</taxon>
        <taxon>Geodermatophilaceae</taxon>
        <taxon>Geodermatophilus</taxon>
    </lineage>
</organism>
<protein>
    <submittedName>
        <fullName evidence="1">Uncharacterized protein</fullName>
    </submittedName>
</protein>
<gene>
    <name evidence="1" type="ordered locus">Gobs_3492</name>
</gene>
<dbReference type="EMBL" id="CP001867">
    <property type="protein sequence ID" value="ADB76086.1"/>
    <property type="molecule type" value="Genomic_DNA"/>
</dbReference>
<dbReference type="KEGG" id="gob:Gobs_3492"/>
<dbReference type="HOGENOM" id="CLU_3356400_0_0_11"/>
<name>D2SBH9_GEOOG</name>
<reference evidence="2" key="2">
    <citation type="submission" date="2010-01" db="EMBL/GenBank/DDBJ databases">
        <title>The complete genome of Geodermatophilus obscurus DSM 43160.</title>
        <authorList>
            <consortium name="US DOE Joint Genome Institute (JGI-PGF)"/>
            <person name="Lucas S."/>
            <person name="Copeland A."/>
            <person name="Lapidus A."/>
            <person name="Glavina del Rio T."/>
            <person name="Dalin E."/>
            <person name="Tice H."/>
            <person name="Bruce D."/>
            <person name="Goodwin L."/>
            <person name="Pitluck S."/>
            <person name="Kyrpides N."/>
            <person name="Mavromatis K."/>
            <person name="Ivanova N."/>
            <person name="Munk A.C."/>
            <person name="Brettin T."/>
            <person name="Detter J.C."/>
            <person name="Han C."/>
            <person name="Larimer F."/>
            <person name="Land M."/>
            <person name="Hauser L."/>
            <person name="Markowitz V."/>
            <person name="Cheng J.-F."/>
            <person name="Hugenholtz P."/>
            <person name="Woyke T."/>
            <person name="Wu D."/>
            <person name="Jando M."/>
            <person name="Schneider S."/>
            <person name="Klenk H.-P."/>
            <person name="Eisen J.A."/>
        </authorList>
    </citation>
    <scope>NUCLEOTIDE SEQUENCE [LARGE SCALE GENOMIC DNA]</scope>
    <source>
        <strain evidence="2">ATCC 25078 / DSM 43160 / JCM 3152 / KCC A-0152 / KCTC 9177 / NBRC 13315 / NRRL B-3577 / G-20</strain>
    </source>
</reference>
<sequence>MWGRDPAAEPFTSTEPRRILRRLHEAAEAAGREMTA</sequence>
<accession>D2SBH9</accession>
<reference evidence="1 2" key="1">
    <citation type="journal article" date="2010" name="Stand. Genomic Sci.">
        <title>Complete genome sequence of Geodermatophilus obscurus type strain (G-20).</title>
        <authorList>
            <person name="Ivanova N."/>
            <person name="Sikorski J."/>
            <person name="Jando M."/>
            <person name="Munk C."/>
            <person name="Lapidus A."/>
            <person name="Glavina Del Rio T."/>
            <person name="Copeland A."/>
            <person name="Tice H."/>
            <person name="Cheng J.-F."/>
            <person name="Lucas S."/>
            <person name="Chen F."/>
            <person name="Nolan M."/>
            <person name="Bruce D."/>
            <person name="Goodwin L."/>
            <person name="Pitluck S."/>
            <person name="Mavromatis K."/>
            <person name="Mikhailova N."/>
            <person name="Pati A."/>
            <person name="Chen A."/>
            <person name="Palaniappan K."/>
            <person name="Land M."/>
            <person name="Hauser L."/>
            <person name="Chang Y.-J."/>
            <person name="Jeffries C.D."/>
            <person name="Meincke L."/>
            <person name="Brettin T."/>
            <person name="Detter J.C."/>
            <person name="Detter J.C."/>
            <person name="Rohde M."/>
            <person name="Goeker M."/>
            <person name="Bristow J."/>
            <person name="Eisen J.A."/>
            <person name="Markowitz V."/>
            <person name="Hugenholtz P."/>
            <person name="Kyrpides N.C."/>
            <person name="Klenk H.-P."/>
        </authorList>
    </citation>
    <scope>NUCLEOTIDE SEQUENCE [LARGE SCALE GENOMIC DNA]</scope>
    <source>
        <strain evidence="2">ATCC 25078 / DSM 43160 / JCM 3152 / KCC A-0152 / KCTC 9177 / NBRC 13315 / NRRL B-3577 / G-20</strain>
    </source>
</reference>
<keyword evidence="2" id="KW-1185">Reference proteome</keyword>
<proteinExistence type="predicted"/>